<name>A0A4U6XMP9_9PEZI</name>
<accession>A0A4U6XMP9</accession>
<dbReference type="EMBL" id="PJEX01000054">
    <property type="protein sequence ID" value="TKW56942.1"/>
    <property type="molecule type" value="Genomic_DNA"/>
</dbReference>
<evidence type="ECO:0000313" key="1">
    <source>
        <dbReference type="EMBL" id="TKW56942.1"/>
    </source>
</evidence>
<proteinExistence type="predicted"/>
<reference evidence="1 2" key="1">
    <citation type="journal article" date="2019" name="PLoS ONE">
        <title>Comparative genome analysis indicates high evolutionary potential of pathogenicity genes in Colletotrichum tanaceti.</title>
        <authorList>
            <person name="Lelwala R.V."/>
            <person name="Korhonen P.K."/>
            <person name="Young N.D."/>
            <person name="Scott J.B."/>
            <person name="Ades P.A."/>
            <person name="Gasser R.B."/>
            <person name="Taylor P.W.J."/>
        </authorList>
    </citation>
    <scope>NUCLEOTIDE SEQUENCE [LARGE SCALE GENOMIC DNA]</scope>
    <source>
        <strain evidence="1">BRIP57314</strain>
    </source>
</reference>
<sequence length="66" mass="6757">MAGKYGVVYTSSGSPVEQTWLALLKPQLAPARPTRPSPESAPVKLGVALRVSEKLGGIALQGVAGV</sequence>
<dbReference type="AlphaFoldDB" id="A0A4U6XMP9"/>
<dbReference type="Proteomes" id="UP000310108">
    <property type="component" value="Unassembled WGS sequence"/>
</dbReference>
<comment type="caution">
    <text evidence="1">The sequence shown here is derived from an EMBL/GenBank/DDBJ whole genome shotgun (WGS) entry which is preliminary data.</text>
</comment>
<gene>
    <name evidence="1" type="ORF">CTA1_8034</name>
</gene>
<keyword evidence="2" id="KW-1185">Reference proteome</keyword>
<evidence type="ECO:0000313" key="2">
    <source>
        <dbReference type="Proteomes" id="UP000310108"/>
    </source>
</evidence>
<organism evidence="1 2">
    <name type="scientific">Colletotrichum tanaceti</name>
    <dbReference type="NCBI Taxonomy" id="1306861"/>
    <lineage>
        <taxon>Eukaryota</taxon>
        <taxon>Fungi</taxon>
        <taxon>Dikarya</taxon>
        <taxon>Ascomycota</taxon>
        <taxon>Pezizomycotina</taxon>
        <taxon>Sordariomycetes</taxon>
        <taxon>Hypocreomycetidae</taxon>
        <taxon>Glomerellales</taxon>
        <taxon>Glomerellaceae</taxon>
        <taxon>Colletotrichum</taxon>
        <taxon>Colletotrichum destructivum species complex</taxon>
    </lineage>
</organism>
<protein>
    <submittedName>
        <fullName evidence="1">Uncharacterized protein</fullName>
    </submittedName>
</protein>